<evidence type="ECO:0000256" key="1">
    <source>
        <dbReference type="SAM" id="MobiDB-lite"/>
    </source>
</evidence>
<evidence type="ECO:0000313" key="3">
    <source>
        <dbReference type="Proteomes" id="UP000564885"/>
    </source>
</evidence>
<name>A0A849I844_9HYPH</name>
<sequence>MRRDERPKAAPRRSRYAEPRQPAAPAQLRPIAAPAGSAANVRAYSFAASGGRVTEAYGARVRIIRVR</sequence>
<gene>
    <name evidence="2" type="ORF">HJG44_07455</name>
</gene>
<dbReference type="EMBL" id="JABEPP010000002">
    <property type="protein sequence ID" value="NNM72230.1"/>
    <property type="molecule type" value="Genomic_DNA"/>
</dbReference>
<reference evidence="2 3" key="1">
    <citation type="submission" date="2020-04" db="EMBL/GenBank/DDBJ databases">
        <title>Enterovirga sp. isolate from soil.</title>
        <authorList>
            <person name="Chea S."/>
            <person name="Kim D.-U."/>
        </authorList>
    </citation>
    <scope>NUCLEOTIDE SEQUENCE [LARGE SCALE GENOMIC DNA]</scope>
    <source>
        <strain evidence="2 3">DB1703</strain>
    </source>
</reference>
<feature type="region of interest" description="Disordered" evidence="1">
    <location>
        <begin position="1"/>
        <end position="31"/>
    </location>
</feature>
<keyword evidence="3" id="KW-1185">Reference proteome</keyword>
<proteinExistence type="predicted"/>
<protein>
    <submittedName>
        <fullName evidence="2">Uncharacterized protein</fullName>
    </submittedName>
</protein>
<organism evidence="2 3">
    <name type="scientific">Enterovirga aerilata</name>
    <dbReference type="NCBI Taxonomy" id="2730920"/>
    <lineage>
        <taxon>Bacteria</taxon>
        <taxon>Pseudomonadati</taxon>
        <taxon>Pseudomonadota</taxon>
        <taxon>Alphaproteobacteria</taxon>
        <taxon>Hyphomicrobiales</taxon>
        <taxon>Methylobacteriaceae</taxon>
        <taxon>Enterovirga</taxon>
    </lineage>
</organism>
<feature type="compositionally biased region" description="Low complexity" evidence="1">
    <location>
        <begin position="19"/>
        <end position="31"/>
    </location>
</feature>
<dbReference type="AlphaFoldDB" id="A0A849I844"/>
<comment type="caution">
    <text evidence="2">The sequence shown here is derived from an EMBL/GenBank/DDBJ whole genome shotgun (WGS) entry which is preliminary data.</text>
</comment>
<evidence type="ECO:0000313" key="2">
    <source>
        <dbReference type="EMBL" id="NNM72230.1"/>
    </source>
</evidence>
<accession>A0A849I844</accession>
<dbReference type="Proteomes" id="UP000564885">
    <property type="component" value="Unassembled WGS sequence"/>
</dbReference>